<dbReference type="RefSeq" id="WP_083572437.1">
    <property type="nucleotide sequence ID" value="NZ_FQYQ01000008.1"/>
</dbReference>
<evidence type="ECO:0000256" key="2">
    <source>
        <dbReference type="SAM" id="SignalP"/>
    </source>
</evidence>
<dbReference type="InterPro" id="IPR029058">
    <property type="entry name" value="AB_hydrolase_fold"/>
</dbReference>
<gene>
    <name evidence="5" type="ORF">SAMN02745725_01584</name>
</gene>
<dbReference type="GO" id="GO:0016787">
    <property type="term" value="F:hydrolase activity"/>
    <property type="evidence" value="ECO:0007669"/>
    <property type="project" value="InterPro"/>
</dbReference>
<dbReference type="PROSITE" id="PS51257">
    <property type="entry name" value="PROKAR_LIPOPROTEIN"/>
    <property type="match status" value="1"/>
</dbReference>
<protein>
    <submittedName>
        <fullName evidence="5">Phospholipase/Carboxylesterase</fullName>
    </submittedName>
</protein>
<feature type="chain" id="PRO_5012025397" evidence="2">
    <location>
        <begin position="29"/>
        <end position="465"/>
    </location>
</feature>
<dbReference type="InterPro" id="IPR041172">
    <property type="entry name" value="EstA_Ig-like_N"/>
</dbReference>
<dbReference type="Gene3D" id="3.40.50.1820">
    <property type="entry name" value="alpha/beta hydrolase"/>
    <property type="match status" value="1"/>
</dbReference>
<dbReference type="InterPro" id="IPR003140">
    <property type="entry name" value="PLipase/COase/thioEstase"/>
</dbReference>
<feature type="signal peptide" evidence="2">
    <location>
        <begin position="1"/>
        <end position="28"/>
    </location>
</feature>
<dbReference type="InterPro" id="IPR050955">
    <property type="entry name" value="Plant_Biomass_Hydrol_Est"/>
</dbReference>
<dbReference type="Gene3D" id="2.60.40.2180">
    <property type="match status" value="1"/>
</dbReference>
<keyword evidence="1 2" id="KW-0732">Signal</keyword>
<sequence length="465" mass="51014">MKKRSIVLLMASIMAMSAVGCGASSAKADEHPKEEPVAPVTELSGTQTVVVMGDDWGPAVTKTILHLDKEVESDSVAADAFSVAETKEQFNFAALAEDSEEDPSKHIEVTADRQVTDAYTCDAQGNKSDDSEYVALEMYYSPNDGSPFCYDIFTSQNTVCDPYTLAVSLNDGKTISTTDGSEITKITVDDKIDLSLDAAIYPQLEGADLSGTYTGETGHTITYGSFKPAEDGKKHPLVIWLHGAGEGGNKNEVAVLGNEVSALYGEEFQKVMGGAYVLTPQTETFWLQYKEDGEWGSNPGKDSIYLKDVKGLIDQYVAENEGVDPNRIYIGGCSNGGFMTMDMILNYPDYFAAAFPICEAYKDSGITDSQLKGIKDLPVWFIYAANDDTVVPDQFEIPTIKRLQAIGANVHTSVFDDVHDNSGRFKGEDGKAYQYMGHWSWIYFFNNECEEDGVNLWNWLAEQSR</sequence>
<name>A0A1M6FW60_PSEXY</name>
<dbReference type="PANTHER" id="PTHR43037">
    <property type="entry name" value="UNNAMED PRODUCT-RELATED"/>
    <property type="match status" value="1"/>
</dbReference>
<dbReference type="SUPFAM" id="SSF53474">
    <property type="entry name" value="alpha/beta-Hydrolases"/>
    <property type="match status" value="1"/>
</dbReference>
<evidence type="ECO:0000259" key="3">
    <source>
        <dbReference type="Pfam" id="PF02230"/>
    </source>
</evidence>
<organism evidence="5 6">
    <name type="scientific">Pseudobutyrivibrio xylanivorans DSM 14809</name>
    <dbReference type="NCBI Taxonomy" id="1123012"/>
    <lineage>
        <taxon>Bacteria</taxon>
        <taxon>Bacillati</taxon>
        <taxon>Bacillota</taxon>
        <taxon>Clostridia</taxon>
        <taxon>Lachnospirales</taxon>
        <taxon>Lachnospiraceae</taxon>
        <taxon>Pseudobutyrivibrio</taxon>
    </lineage>
</organism>
<evidence type="ECO:0000313" key="6">
    <source>
        <dbReference type="Proteomes" id="UP000184185"/>
    </source>
</evidence>
<dbReference type="OrthoDB" id="2751280at2"/>
<dbReference type="Proteomes" id="UP000184185">
    <property type="component" value="Unassembled WGS sequence"/>
</dbReference>
<dbReference type="Pfam" id="PF02230">
    <property type="entry name" value="Abhydrolase_2"/>
    <property type="match status" value="1"/>
</dbReference>
<dbReference type="EMBL" id="FQYQ01000008">
    <property type="protein sequence ID" value="SHJ01829.1"/>
    <property type="molecule type" value="Genomic_DNA"/>
</dbReference>
<proteinExistence type="predicted"/>
<feature type="domain" description="Phospholipase/carboxylesterase/thioesterase" evidence="3">
    <location>
        <begin position="231"/>
        <end position="420"/>
    </location>
</feature>
<evidence type="ECO:0000313" key="5">
    <source>
        <dbReference type="EMBL" id="SHJ01829.1"/>
    </source>
</evidence>
<reference evidence="5 6" key="1">
    <citation type="submission" date="2016-11" db="EMBL/GenBank/DDBJ databases">
        <authorList>
            <person name="Jaros S."/>
            <person name="Januszkiewicz K."/>
            <person name="Wedrychowicz H."/>
        </authorList>
    </citation>
    <scope>NUCLEOTIDE SEQUENCE [LARGE SCALE GENOMIC DNA]</scope>
    <source>
        <strain evidence="5 6">DSM 14809</strain>
    </source>
</reference>
<evidence type="ECO:0000256" key="1">
    <source>
        <dbReference type="ARBA" id="ARBA00022729"/>
    </source>
</evidence>
<evidence type="ECO:0000259" key="4">
    <source>
        <dbReference type="Pfam" id="PF18435"/>
    </source>
</evidence>
<accession>A0A1M6FW60</accession>
<feature type="domain" description="Esterase Ig-like N-terminal" evidence="4">
    <location>
        <begin position="48"/>
        <end position="182"/>
    </location>
</feature>
<dbReference type="AlphaFoldDB" id="A0A1M6FW60"/>
<dbReference type="PANTHER" id="PTHR43037:SF1">
    <property type="entry name" value="BLL1128 PROTEIN"/>
    <property type="match status" value="1"/>
</dbReference>
<keyword evidence="6" id="KW-1185">Reference proteome</keyword>
<dbReference type="Pfam" id="PF18435">
    <property type="entry name" value="EstA_Ig_like"/>
    <property type="match status" value="1"/>
</dbReference>